<evidence type="ECO:0000313" key="6">
    <source>
        <dbReference type="Proteomes" id="UP000612055"/>
    </source>
</evidence>
<dbReference type="Pfam" id="PF00724">
    <property type="entry name" value="Oxidored_FMN"/>
    <property type="match status" value="1"/>
</dbReference>
<dbReference type="PANTHER" id="PTHR22893">
    <property type="entry name" value="NADH OXIDOREDUCTASE-RELATED"/>
    <property type="match status" value="1"/>
</dbReference>
<keyword evidence="6" id="KW-1185">Reference proteome</keyword>
<evidence type="ECO:0000259" key="4">
    <source>
        <dbReference type="Pfam" id="PF00724"/>
    </source>
</evidence>
<dbReference type="EMBL" id="JAEHOE010000039">
    <property type="protein sequence ID" value="KAG2493196.1"/>
    <property type="molecule type" value="Genomic_DNA"/>
</dbReference>
<accession>A0A836BXW3</accession>
<dbReference type="GO" id="GO:0010181">
    <property type="term" value="F:FMN binding"/>
    <property type="evidence" value="ECO:0007669"/>
    <property type="project" value="InterPro"/>
</dbReference>
<sequence>MASATAHSVSPLIAPLSVANGLTLEHRITLCALTRLRNDPVTECPRAVNAEYYAQRASKGGLLVAEAAYVRRDGRGYLRAPGLETDEQAATWRPVTDAVHAKGGVMFAQLFHAGRESHPALTGGDMVCASAVRARGQVYVGTSKGMKEDYGMPRELSTAEVEAMPAVFAAAAKRAVELGGFDGVEMHAGNGYLLQAFLARATNTRTDKYGGTIANRARLLLETIDAVAAAIGPSRTAVKIQPGVTFSDLIEPEADVAETLDYLAPELSRRRLAYVCNSSLNGANYWRVVGLPGPNVSFDPWARFRQAGFTGTHMINGGLSIEEGERYVAEGVADLVSYGVPFIANANLRDLVAAGARTADLNPGGWNAAVWYSLDPSNDAKGYTDWPLQDPAEVSGKAVALASA</sequence>
<dbReference type="GO" id="GO:0016491">
    <property type="term" value="F:oxidoreductase activity"/>
    <property type="evidence" value="ECO:0007669"/>
    <property type="project" value="InterPro"/>
</dbReference>
<dbReference type="Proteomes" id="UP000612055">
    <property type="component" value="Unassembled WGS sequence"/>
</dbReference>
<evidence type="ECO:0000313" key="5">
    <source>
        <dbReference type="EMBL" id="KAG2493196.1"/>
    </source>
</evidence>
<evidence type="ECO:0000256" key="1">
    <source>
        <dbReference type="ARBA" id="ARBA00001917"/>
    </source>
</evidence>
<dbReference type="InterPro" id="IPR013785">
    <property type="entry name" value="Aldolase_TIM"/>
</dbReference>
<comment type="caution">
    <text evidence="5">The sequence shown here is derived from an EMBL/GenBank/DDBJ whole genome shotgun (WGS) entry which is preliminary data.</text>
</comment>
<protein>
    <recommendedName>
        <fullName evidence="4">NADH:flavin oxidoreductase/NADH oxidase N-terminal domain-containing protein</fullName>
    </recommendedName>
</protein>
<evidence type="ECO:0000256" key="3">
    <source>
        <dbReference type="ARBA" id="ARBA00022643"/>
    </source>
</evidence>
<feature type="domain" description="NADH:flavin oxidoreductase/NADH oxidase N-terminal" evidence="4">
    <location>
        <begin position="12"/>
        <end position="353"/>
    </location>
</feature>
<dbReference type="AlphaFoldDB" id="A0A836BXW3"/>
<dbReference type="SUPFAM" id="SSF51395">
    <property type="entry name" value="FMN-linked oxidoreductases"/>
    <property type="match status" value="1"/>
</dbReference>
<evidence type="ECO:0000256" key="2">
    <source>
        <dbReference type="ARBA" id="ARBA00005979"/>
    </source>
</evidence>
<dbReference type="InterPro" id="IPR001155">
    <property type="entry name" value="OxRdtase_FMN_N"/>
</dbReference>
<dbReference type="InterPro" id="IPR045247">
    <property type="entry name" value="Oye-like"/>
</dbReference>
<name>A0A836BXW3_9CHLO</name>
<organism evidence="5 6">
    <name type="scientific">Edaphochlamys debaryana</name>
    <dbReference type="NCBI Taxonomy" id="47281"/>
    <lineage>
        <taxon>Eukaryota</taxon>
        <taxon>Viridiplantae</taxon>
        <taxon>Chlorophyta</taxon>
        <taxon>core chlorophytes</taxon>
        <taxon>Chlorophyceae</taxon>
        <taxon>CS clade</taxon>
        <taxon>Chlamydomonadales</taxon>
        <taxon>Chlamydomonadales incertae sedis</taxon>
        <taxon>Edaphochlamys</taxon>
    </lineage>
</organism>
<comment type="cofactor">
    <cofactor evidence="1">
        <name>FMN</name>
        <dbReference type="ChEBI" id="CHEBI:58210"/>
    </cofactor>
</comment>
<reference evidence="5" key="1">
    <citation type="journal article" date="2020" name="bioRxiv">
        <title>Comparative genomics of Chlamydomonas.</title>
        <authorList>
            <person name="Craig R.J."/>
            <person name="Hasan A.R."/>
            <person name="Ness R.W."/>
            <person name="Keightley P.D."/>
        </authorList>
    </citation>
    <scope>NUCLEOTIDE SEQUENCE</scope>
    <source>
        <strain evidence="5">CCAP 11/70</strain>
    </source>
</reference>
<keyword evidence="3" id="KW-0285">Flavoprotein</keyword>
<dbReference type="OrthoDB" id="1663137at2759"/>
<keyword evidence="3" id="KW-0288">FMN</keyword>
<dbReference type="PANTHER" id="PTHR22893:SF123">
    <property type="entry name" value="NADH:FLAVIN OXIDOREDUCTASE_NADH OXIDASE N-TERMINAL DOMAIN-CONTAINING PROTEIN"/>
    <property type="match status" value="1"/>
</dbReference>
<dbReference type="Gene3D" id="3.20.20.70">
    <property type="entry name" value="Aldolase class I"/>
    <property type="match status" value="1"/>
</dbReference>
<proteinExistence type="inferred from homology"/>
<comment type="similarity">
    <text evidence="2">Belongs to the NADH:flavin oxidoreductase/NADH oxidase family.</text>
</comment>
<gene>
    <name evidence="5" type="ORF">HYH03_008616</name>
</gene>